<dbReference type="Proteomes" id="UP000510821">
    <property type="component" value="Chromosome"/>
</dbReference>
<organism evidence="2 3">
    <name type="scientific">Fermentimicrarchaeum limneticum</name>
    <dbReference type="NCBI Taxonomy" id="2795018"/>
    <lineage>
        <taxon>Archaea</taxon>
        <taxon>Candidatus Micrarchaeota</taxon>
        <taxon>Candidatus Fermentimicrarchaeales</taxon>
        <taxon>Candidatus Fermentimicrarchaeaceae</taxon>
        <taxon>Candidatus Fermentimicrarchaeum</taxon>
    </lineage>
</organism>
<name>A0A7D5XBK0_FERL1</name>
<feature type="region of interest" description="Disordered" evidence="1">
    <location>
        <begin position="1"/>
        <end position="39"/>
    </location>
</feature>
<gene>
    <name evidence="2" type="ORF">Sv326_0250</name>
</gene>
<dbReference type="EMBL" id="CP058998">
    <property type="protein sequence ID" value="QLJ52425.1"/>
    <property type="molecule type" value="Genomic_DNA"/>
</dbReference>
<evidence type="ECO:0000313" key="3">
    <source>
        <dbReference type="Proteomes" id="UP000510821"/>
    </source>
</evidence>
<feature type="compositionally biased region" description="Basic and acidic residues" evidence="1">
    <location>
        <begin position="23"/>
        <end position="39"/>
    </location>
</feature>
<protein>
    <submittedName>
        <fullName evidence="2">Uncharacterized protein</fullName>
    </submittedName>
</protein>
<dbReference type="KEGG" id="flt:Sv326_0250"/>
<sequence>MVKQSAKMQQKIVKQNSRRKVSAKKEKNSKTERYLKVYK</sequence>
<evidence type="ECO:0000313" key="2">
    <source>
        <dbReference type="EMBL" id="QLJ52425.1"/>
    </source>
</evidence>
<reference evidence="3" key="1">
    <citation type="submission" date="2020-07" db="EMBL/GenBank/DDBJ databases">
        <title>Metabolic diversity and evolutionary history of the archaeal phylum ###Micrarchaeota### uncovered from a freshwater lake metagenome.</title>
        <authorList>
            <person name="Kadnikov V.V."/>
            <person name="Savvichev A.S."/>
            <person name="Mardanov A.V."/>
            <person name="Beletsky A.V."/>
            <person name="Chupakov A.V."/>
            <person name="Kokryatskaya N.M."/>
            <person name="Pimenov N.V."/>
            <person name="Ravin N.V."/>
        </authorList>
    </citation>
    <scope>NUCLEOTIDE SEQUENCE [LARGE SCALE GENOMIC DNA]</scope>
</reference>
<feature type="compositionally biased region" description="Polar residues" evidence="1">
    <location>
        <begin position="1"/>
        <end position="15"/>
    </location>
</feature>
<accession>A0A7D5XBK0</accession>
<proteinExistence type="predicted"/>
<dbReference type="AlphaFoldDB" id="A0A7D5XBK0"/>
<evidence type="ECO:0000256" key="1">
    <source>
        <dbReference type="SAM" id="MobiDB-lite"/>
    </source>
</evidence>